<feature type="domain" description="Glycosyltransferase subfamily 4-like N-terminal" evidence="4">
    <location>
        <begin position="13"/>
        <end position="165"/>
    </location>
</feature>
<evidence type="ECO:0000313" key="6">
    <source>
        <dbReference type="Proteomes" id="UP001499974"/>
    </source>
</evidence>
<comment type="caution">
    <text evidence="5">The sequence shown here is derived from an EMBL/GenBank/DDBJ whole genome shotgun (WGS) entry which is preliminary data.</text>
</comment>
<evidence type="ECO:0000259" key="4">
    <source>
        <dbReference type="Pfam" id="PF13439"/>
    </source>
</evidence>
<evidence type="ECO:0000256" key="2">
    <source>
        <dbReference type="ARBA" id="ARBA00022679"/>
    </source>
</evidence>
<feature type="domain" description="Glycosyl transferase family 1" evidence="3">
    <location>
        <begin position="173"/>
        <end position="330"/>
    </location>
</feature>
<evidence type="ECO:0000259" key="3">
    <source>
        <dbReference type="Pfam" id="PF00534"/>
    </source>
</evidence>
<keyword evidence="6" id="KW-1185">Reference proteome</keyword>
<evidence type="ECO:0000256" key="1">
    <source>
        <dbReference type="ARBA" id="ARBA00022676"/>
    </source>
</evidence>
<keyword evidence="2" id="KW-0808">Transferase</keyword>
<proteinExistence type="predicted"/>
<dbReference type="Proteomes" id="UP001499974">
    <property type="component" value="Unassembled WGS sequence"/>
</dbReference>
<dbReference type="CDD" id="cd03801">
    <property type="entry name" value="GT4_PimA-like"/>
    <property type="match status" value="1"/>
</dbReference>
<gene>
    <name evidence="5" type="ORF">GCM10023349_06820</name>
</gene>
<dbReference type="PANTHER" id="PTHR12526">
    <property type="entry name" value="GLYCOSYLTRANSFERASE"/>
    <property type="match status" value="1"/>
</dbReference>
<protein>
    <submittedName>
        <fullName evidence="5">Glycosyltransferase family 4 protein</fullName>
    </submittedName>
</protein>
<organism evidence="5 6">
    <name type="scientific">Nocardioides conyzicola</name>
    <dbReference type="NCBI Taxonomy" id="1651781"/>
    <lineage>
        <taxon>Bacteria</taxon>
        <taxon>Bacillati</taxon>
        <taxon>Actinomycetota</taxon>
        <taxon>Actinomycetes</taxon>
        <taxon>Propionibacteriales</taxon>
        <taxon>Nocardioidaceae</taxon>
        <taxon>Nocardioides</taxon>
    </lineage>
</organism>
<dbReference type="SUPFAM" id="SSF53756">
    <property type="entry name" value="UDP-Glycosyltransferase/glycogen phosphorylase"/>
    <property type="match status" value="1"/>
</dbReference>
<keyword evidence="1" id="KW-0328">Glycosyltransferase</keyword>
<dbReference type="RefSeq" id="WP_345519279.1">
    <property type="nucleotide sequence ID" value="NZ_BAABKM010000002.1"/>
</dbReference>
<reference evidence="6" key="1">
    <citation type="journal article" date="2019" name="Int. J. Syst. Evol. Microbiol.">
        <title>The Global Catalogue of Microorganisms (GCM) 10K type strain sequencing project: providing services to taxonomists for standard genome sequencing and annotation.</title>
        <authorList>
            <consortium name="The Broad Institute Genomics Platform"/>
            <consortium name="The Broad Institute Genome Sequencing Center for Infectious Disease"/>
            <person name="Wu L."/>
            <person name="Ma J."/>
        </authorList>
    </citation>
    <scope>NUCLEOTIDE SEQUENCE [LARGE SCALE GENOMIC DNA]</scope>
    <source>
        <strain evidence="6">JCM 18531</strain>
    </source>
</reference>
<evidence type="ECO:0000313" key="5">
    <source>
        <dbReference type="EMBL" id="GAA4694386.1"/>
    </source>
</evidence>
<dbReference type="PANTHER" id="PTHR12526:SF636">
    <property type="entry name" value="BLL3647 PROTEIN"/>
    <property type="match status" value="1"/>
</dbReference>
<name>A0ABP8WRR9_9ACTN</name>
<dbReference type="InterPro" id="IPR001296">
    <property type="entry name" value="Glyco_trans_1"/>
</dbReference>
<dbReference type="Gene3D" id="3.40.50.2000">
    <property type="entry name" value="Glycogen Phosphorylase B"/>
    <property type="match status" value="2"/>
</dbReference>
<dbReference type="Pfam" id="PF00534">
    <property type="entry name" value="Glycos_transf_1"/>
    <property type="match status" value="1"/>
</dbReference>
<dbReference type="EMBL" id="BAABKM010000002">
    <property type="protein sequence ID" value="GAA4694386.1"/>
    <property type="molecule type" value="Genomic_DNA"/>
</dbReference>
<sequence length="365" mass="37870">MRALTVIAEMGTGGAESVVADLAGHLVATGHEACVASNGGWRADALAADGVATLAVPLRASGPARLGCAVARIRRETAARPVDVVHAHNVRASVAAHLGTRAARRSRPPLVTTVHGLADGDYARAVKVLAVSDLVVAVSDDVAERLVAGGLDEARLRVVENAVPPAPSRAGARDEVRRELGLDPSSSVALCVARLATPKRVDLLLEAWADVPDAVLLVVGDGADREALVRRAAPLGQRVRFLGERHDVARLLPAADLLVLPSDREGLPMAVLEALAAGVPVVASAVGGIPQLGADVVELVAPRRADALAVGVRRLLDDPARRAAQAAAGRTLVGRRFSSARMQAEYADLYQDAINRGRTTTVTES</sequence>
<dbReference type="InterPro" id="IPR028098">
    <property type="entry name" value="Glyco_trans_4-like_N"/>
</dbReference>
<dbReference type="Pfam" id="PF13439">
    <property type="entry name" value="Glyco_transf_4"/>
    <property type="match status" value="1"/>
</dbReference>
<accession>A0ABP8WRR9</accession>